<sequence>MTKTTHLAVDASNHDIVTDELSSYGYRMAKHFEINCGRRDIDRVTGDGAGDTRSCYNEVAAKKAILRTLPREKARYWSKGHPRDHAVFMTKQIGLKRWKVNSGYHLRSLAETAMYRFKQLMGDIHHEQARSA</sequence>
<evidence type="ECO:0000313" key="2">
    <source>
        <dbReference type="Proteomes" id="UP000586305"/>
    </source>
</evidence>
<keyword evidence="2" id="KW-1185">Reference proteome</keyword>
<name>A0A849VAP8_9GAMM</name>
<dbReference type="PANTHER" id="PTHR34631">
    <property type="match status" value="1"/>
</dbReference>
<dbReference type="AlphaFoldDB" id="A0A849VAP8"/>
<dbReference type="PANTHER" id="PTHR34631:SF3">
    <property type="entry name" value="ISSOD12 TRANSPOSASE TNPA_ISSOD12"/>
    <property type="match status" value="1"/>
</dbReference>
<accession>A0A849VAP8</accession>
<proteinExistence type="predicted"/>
<protein>
    <recommendedName>
        <fullName evidence="3">DDE family transposase</fullName>
    </recommendedName>
</protein>
<organism evidence="1 2">
    <name type="scientific">Pseudoalteromonas caenipelagi</name>
    <dbReference type="NCBI Taxonomy" id="2726988"/>
    <lineage>
        <taxon>Bacteria</taxon>
        <taxon>Pseudomonadati</taxon>
        <taxon>Pseudomonadota</taxon>
        <taxon>Gammaproteobacteria</taxon>
        <taxon>Alteromonadales</taxon>
        <taxon>Pseudoalteromonadaceae</taxon>
        <taxon>Pseudoalteromonas</taxon>
    </lineage>
</organism>
<evidence type="ECO:0000313" key="1">
    <source>
        <dbReference type="EMBL" id="NOU49928.1"/>
    </source>
</evidence>
<gene>
    <name evidence="1" type="ORF">HG263_05175</name>
</gene>
<dbReference type="Proteomes" id="UP000586305">
    <property type="component" value="Unassembled WGS sequence"/>
</dbReference>
<comment type="caution">
    <text evidence="1">The sequence shown here is derived from an EMBL/GenBank/DDBJ whole genome shotgun (WGS) entry which is preliminary data.</text>
</comment>
<dbReference type="EMBL" id="JABBPG010000002">
    <property type="protein sequence ID" value="NOU49928.1"/>
    <property type="molecule type" value="Genomic_DNA"/>
</dbReference>
<dbReference type="InterPro" id="IPR053172">
    <property type="entry name" value="Tn903_transposase"/>
</dbReference>
<dbReference type="RefSeq" id="WP_171625012.1">
    <property type="nucleotide sequence ID" value="NZ_JABBPG010000002.1"/>
</dbReference>
<evidence type="ECO:0008006" key="3">
    <source>
        <dbReference type="Google" id="ProtNLM"/>
    </source>
</evidence>
<reference evidence="1 2" key="1">
    <citation type="submission" date="2020-04" db="EMBL/GenBank/DDBJ databases">
        <title>Pseudoalteromonas caenipelagi sp. nov., isolated from a tidal flat.</title>
        <authorList>
            <person name="Park S."/>
            <person name="Yoon J.-H."/>
        </authorList>
    </citation>
    <scope>NUCLEOTIDE SEQUENCE [LARGE SCALE GENOMIC DNA]</scope>
    <source>
        <strain evidence="1 2">JBTF-M23</strain>
    </source>
</reference>